<proteinExistence type="predicted"/>
<reference evidence="2 3" key="1">
    <citation type="submission" date="2018-04" db="EMBL/GenBank/DDBJ databases">
        <title>Denitrifier Microvirgula.</title>
        <authorList>
            <person name="Anderson E."/>
            <person name="Jang J."/>
            <person name="Ishii S."/>
        </authorList>
    </citation>
    <scope>NUCLEOTIDE SEQUENCE [LARGE SCALE GENOMIC DNA]</scope>
    <source>
        <strain evidence="2 3">BE2.4</strain>
    </source>
</reference>
<dbReference type="EMBL" id="CP028519">
    <property type="protein sequence ID" value="AVY95312.1"/>
    <property type="molecule type" value="Genomic_DNA"/>
</dbReference>
<name>A0A2S0PD99_9NEIS</name>
<evidence type="ECO:0000313" key="2">
    <source>
        <dbReference type="EMBL" id="AVY95312.1"/>
    </source>
</evidence>
<keyword evidence="1" id="KW-0472">Membrane</keyword>
<dbReference type="RefSeq" id="WP_051529016.1">
    <property type="nucleotide sequence ID" value="NZ_CP028519.1"/>
</dbReference>
<feature type="transmembrane region" description="Helical" evidence="1">
    <location>
        <begin position="48"/>
        <end position="69"/>
    </location>
</feature>
<dbReference type="OrthoDB" id="6197657at2"/>
<dbReference type="STRING" id="1122240.GCA_000620105_03248"/>
<sequence length="97" mass="10750">MTTSRTAIVLWTSFCVAFLATVAFYTAFDPMEMHRHGEPLFHSPLAAYSISFFIVWAFAALCAAVAVYFTRPKEEVNGYCPVHTGPAAEVQPESDLQ</sequence>
<keyword evidence="1" id="KW-1133">Transmembrane helix</keyword>
<dbReference type="KEGG" id="maer:DAI18_15650"/>
<feature type="transmembrane region" description="Helical" evidence="1">
    <location>
        <begin position="7"/>
        <end position="28"/>
    </location>
</feature>
<protein>
    <recommendedName>
        <fullName evidence="4">Transmembrane protein</fullName>
    </recommendedName>
</protein>
<evidence type="ECO:0008006" key="4">
    <source>
        <dbReference type="Google" id="ProtNLM"/>
    </source>
</evidence>
<keyword evidence="3" id="KW-1185">Reference proteome</keyword>
<accession>A0A2S0PD99</accession>
<evidence type="ECO:0000313" key="3">
    <source>
        <dbReference type="Proteomes" id="UP000244173"/>
    </source>
</evidence>
<dbReference type="Proteomes" id="UP000244173">
    <property type="component" value="Chromosome"/>
</dbReference>
<keyword evidence="1" id="KW-0812">Transmembrane</keyword>
<evidence type="ECO:0000256" key="1">
    <source>
        <dbReference type="SAM" id="Phobius"/>
    </source>
</evidence>
<dbReference type="AlphaFoldDB" id="A0A2S0PD99"/>
<gene>
    <name evidence="2" type="ORF">DAI18_15650</name>
</gene>
<organism evidence="2 3">
    <name type="scientific">Microvirgula aerodenitrificans</name>
    <dbReference type="NCBI Taxonomy" id="57480"/>
    <lineage>
        <taxon>Bacteria</taxon>
        <taxon>Pseudomonadati</taxon>
        <taxon>Pseudomonadota</taxon>
        <taxon>Betaproteobacteria</taxon>
        <taxon>Neisseriales</taxon>
        <taxon>Aquaspirillaceae</taxon>
        <taxon>Microvirgula</taxon>
    </lineage>
</organism>